<dbReference type="PANTHER" id="PTHR34107:SF4">
    <property type="entry name" value="SLL1222 PROTEIN"/>
    <property type="match status" value="1"/>
</dbReference>
<dbReference type="PANTHER" id="PTHR34107">
    <property type="entry name" value="SLL0198 PROTEIN-RELATED"/>
    <property type="match status" value="1"/>
</dbReference>
<dbReference type="EMBL" id="BAABRI010000018">
    <property type="protein sequence ID" value="GAA5483890.1"/>
    <property type="molecule type" value="Genomic_DNA"/>
</dbReference>
<proteinExistence type="predicted"/>
<reference evidence="2 3" key="1">
    <citation type="submission" date="2024-02" db="EMBL/GenBank/DDBJ databases">
        <title>Haloferula sargassicola NBRC 104335.</title>
        <authorList>
            <person name="Ichikawa N."/>
            <person name="Katano-Makiyama Y."/>
            <person name="Hidaka K."/>
        </authorList>
    </citation>
    <scope>NUCLEOTIDE SEQUENCE [LARGE SCALE GENOMIC DNA]</scope>
    <source>
        <strain evidence="2 3">NBRC 104335</strain>
    </source>
</reference>
<dbReference type="SUPFAM" id="SSF52980">
    <property type="entry name" value="Restriction endonuclease-like"/>
    <property type="match status" value="1"/>
</dbReference>
<name>A0ABP9UQQ8_9BACT</name>
<gene>
    <name evidence="2" type="ORF">Hsar01_03124</name>
</gene>
<feature type="domain" description="Putative restriction endonuclease" evidence="1">
    <location>
        <begin position="33"/>
        <end position="164"/>
    </location>
</feature>
<evidence type="ECO:0000313" key="2">
    <source>
        <dbReference type="EMBL" id="GAA5483890.1"/>
    </source>
</evidence>
<dbReference type="InterPro" id="IPR012296">
    <property type="entry name" value="Nuclease_put_TT1808"/>
</dbReference>
<comment type="caution">
    <text evidence="2">The sequence shown here is derived from an EMBL/GenBank/DDBJ whole genome shotgun (WGS) entry which is preliminary data.</text>
</comment>
<keyword evidence="3" id="KW-1185">Reference proteome</keyword>
<accession>A0ABP9UQQ8</accession>
<dbReference type="Pfam" id="PF05685">
    <property type="entry name" value="Uma2"/>
    <property type="match status" value="1"/>
</dbReference>
<dbReference type="Proteomes" id="UP001476282">
    <property type="component" value="Unassembled WGS sequence"/>
</dbReference>
<sequence length="181" mass="19831">MGTVLEGSEIAAVGNDRTAFNLAVWDKVIADSEFARMPYRFETDEHGQIIMSPPPAPDHGNKQGEIAFLLRSLSPEGRTITECPISTGKGVKAADVAWCSEQVWRESKGKSCLVSAPEVCVEVISPSNSPGEIEEKVSLYFEAGAREVWLCSSEGKMEFFKSPDSKLNGSELFPDFPDRIE</sequence>
<dbReference type="InterPro" id="IPR011335">
    <property type="entry name" value="Restrct_endonuc-II-like"/>
</dbReference>
<dbReference type="InterPro" id="IPR008538">
    <property type="entry name" value="Uma2"/>
</dbReference>
<dbReference type="Gene3D" id="3.90.1570.10">
    <property type="entry name" value="tt1808, chain A"/>
    <property type="match status" value="1"/>
</dbReference>
<dbReference type="CDD" id="cd06260">
    <property type="entry name" value="DUF820-like"/>
    <property type="match status" value="1"/>
</dbReference>
<organism evidence="2 3">
    <name type="scientific">Haloferula sargassicola</name>
    <dbReference type="NCBI Taxonomy" id="490096"/>
    <lineage>
        <taxon>Bacteria</taxon>
        <taxon>Pseudomonadati</taxon>
        <taxon>Verrucomicrobiota</taxon>
        <taxon>Verrucomicrobiia</taxon>
        <taxon>Verrucomicrobiales</taxon>
        <taxon>Verrucomicrobiaceae</taxon>
        <taxon>Haloferula</taxon>
    </lineage>
</organism>
<evidence type="ECO:0000259" key="1">
    <source>
        <dbReference type="Pfam" id="PF05685"/>
    </source>
</evidence>
<protein>
    <recommendedName>
        <fullName evidence="1">Putative restriction endonuclease domain-containing protein</fullName>
    </recommendedName>
</protein>
<evidence type="ECO:0000313" key="3">
    <source>
        <dbReference type="Proteomes" id="UP001476282"/>
    </source>
</evidence>